<feature type="region of interest" description="Disordered" evidence="1">
    <location>
        <begin position="1"/>
        <end position="26"/>
    </location>
</feature>
<keyword evidence="3" id="KW-1185">Reference proteome</keyword>
<protein>
    <submittedName>
        <fullName evidence="2">Uncharacterized protein</fullName>
    </submittedName>
</protein>
<evidence type="ECO:0000256" key="1">
    <source>
        <dbReference type="SAM" id="MobiDB-lite"/>
    </source>
</evidence>
<reference evidence="2 3" key="1">
    <citation type="submission" date="2021-07" db="EMBL/GenBank/DDBJ databases">
        <title>The Aristolochia fimbriata genome: insights into angiosperm evolution, floral development and chemical biosynthesis.</title>
        <authorList>
            <person name="Jiao Y."/>
        </authorList>
    </citation>
    <scope>NUCLEOTIDE SEQUENCE [LARGE SCALE GENOMIC DNA]</scope>
    <source>
        <strain evidence="2">IBCAS-2021</strain>
        <tissue evidence="2">Leaf</tissue>
    </source>
</reference>
<dbReference type="Proteomes" id="UP000825729">
    <property type="component" value="Unassembled WGS sequence"/>
</dbReference>
<dbReference type="EMBL" id="JAINDJ010000002">
    <property type="protein sequence ID" value="KAG9459163.1"/>
    <property type="molecule type" value="Genomic_DNA"/>
</dbReference>
<organism evidence="2 3">
    <name type="scientific">Aristolochia fimbriata</name>
    <name type="common">White veined hardy Dutchman's pipe vine</name>
    <dbReference type="NCBI Taxonomy" id="158543"/>
    <lineage>
        <taxon>Eukaryota</taxon>
        <taxon>Viridiplantae</taxon>
        <taxon>Streptophyta</taxon>
        <taxon>Embryophyta</taxon>
        <taxon>Tracheophyta</taxon>
        <taxon>Spermatophyta</taxon>
        <taxon>Magnoliopsida</taxon>
        <taxon>Magnoliidae</taxon>
        <taxon>Piperales</taxon>
        <taxon>Aristolochiaceae</taxon>
        <taxon>Aristolochia</taxon>
    </lineage>
</organism>
<accession>A0AAV7FE38</accession>
<dbReference type="AlphaFoldDB" id="A0AAV7FE38"/>
<gene>
    <name evidence="2" type="ORF">H6P81_003671</name>
</gene>
<evidence type="ECO:0000313" key="2">
    <source>
        <dbReference type="EMBL" id="KAG9459163.1"/>
    </source>
</evidence>
<comment type="caution">
    <text evidence="2">The sequence shown here is derived from an EMBL/GenBank/DDBJ whole genome shotgun (WGS) entry which is preliminary data.</text>
</comment>
<evidence type="ECO:0000313" key="3">
    <source>
        <dbReference type="Proteomes" id="UP000825729"/>
    </source>
</evidence>
<proteinExistence type="predicted"/>
<name>A0AAV7FE38_ARIFI</name>
<feature type="region of interest" description="Disordered" evidence="1">
    <location>
        <begin position="83"/>
        <end position="104"/>
    </location>
</feature>
<sequence>MQNSQRKCAGARSTSRRKNQIDIREKEDKDSFPLHFISMGFYDCTVCIALVNKNQQLHWIPGGFHHKYQSFTIKIKENLQDSKNRSNLHGVPGTDSPEDQSVHTSNLRIISYQAQLQIPVNPNRPPS</sequence>